<protein>
    <recommendedName>
        <fullName evidence="1">MoaF C-terminal domain-containing protein</fullName>
    </recommendedName>
</protein>
<dbReference type="Proteomes" id="UP000325645">
    <property type="component" value="Unassembled WGS sequence"/>
</dbReference>
<dbReference type="EMBL" id="CABVJH010000008">
    <property type="protein sequence ID" value="VVQ35458.1"/>
    <property type="molecule type" value="Genomic_DNA"/>
</dbReference>
<organism evidence="2 3">
    <name type="scientific">Pseudomonas fluorescens</name>
    <dbReference type="NCBI Taxonomy" id="294"/>
    <lineage>
        <taxon>Bacteria</taxon>
        <taxon>Pseudomonadati</taxon>
        <taxon>Pseudomonadota</taxon>
        <taxon>Gammaproteobacteria</taxon>
        <taxon>Pseudomonadales</taxon>
        <taxon>Pseudomonadaceae</taxon>
        <taxon>Pseudomonas</taxon>
    </lineage>
</organism>
<name>A0A5E7WJT7_PSEFL</name>
<dbReference type="AlphaFoldDB" id="A0A5E7WJT7"/>
<dbReference type="Pfam" id="PF17409">
    <property type="entry name" value="MoaF_C"/>
    <property type="match status" value="1"/>
</dbReference>
<dbReference type="InterPro" id="IPR012674">
    <property type="entry name" value="Calycin"/>
</dbReference>
<evidence type="ECO:0000313" key="3">
    <source>
        <dbReference type="Proteomes" id="UP000325645"/>
    </source>
</evidence>
<proteinExistence type="predicted"/>
<evidence type="ECO:0000313" key="2">
    <source>
        <dbReference type="EMBL" id="VVQ35458.1"/>
    </source>
</evidence>
<dbReference type="RefSeq" id="WP_150658041.1">
    <property type="nucleotide sequence ID" value="NZ_CABVJH010000008.1"/>
</dbReference>
<evidence type="ECO:0000259" key="1">
    <source>
        <dbReference type="Pfam" id="PF17409"/>
    </source>
</evidence>
<accession>A0A5E7WJT7</accession>
<dbReference type="Gene3D" id="2.40.128.20">
    <property type="match status" value="1"/>
</dbReference>
<dbReference type="InterPro" id="IPR035348">
    <property type="entry name" value="MoaF_C"/>
</dbReference>
<sequence>MSTHTDGYRAPSEVTMAELFPNHDGLRPLAVGDLIGRQIDVSFEEGSQVSLTFTADSVTIDVSKYGSWLFLAGTLPCEVIPVRADCLAATIHDGRNHASYLVFFDFAESRTFITRTQMLAGPSGVGESTRFFQGGINGASYTPFEKSSDLVGKRVYWRYSESHQFEHIYIEPNRYCWHGITGPEAGMGGVEPCSTYKVADDLYLFSWSDASVAFNGSILVDTKGEGISSCGRLFGWERAEQQGWQLVIGAEGMLLNETTYPGH</sequence>
<feature type="domain" description="MoaF C-terminal" evidence="1">
    <location>
        <begin position="145"/>
        <end position="258"/>
    </location>
</feature>
<reference evidence="2 3" key="1">
    <citation type="submission" date="2019-09" db="EMBL/GenBank/DDBJ databases">
        <authorList>
            <person name="Chandra G."/>
            <person name="Truman W A."/>
        </authorList>
    </citation>
    <scope>NUCLEOTIDE SEQUENCE [LARGE SCALE GENOMIC DNA]</scope>
    <source>
        <strain evidence="2">PS943</strain>
    </source>
</reference>
<gene>
    <name evidence="2" type="ORF">PS943_04348</name>
</gene>